<keyword evidence="3" id="KW-0808">Transferase</keyword>
<name>A0A558BCK6_9PSEU</name>
<keyword evidence="8" id="KW-1133">Transmembrane helix</keyword>
<evidence type="ECO:0000256" key="4">
    <source>
        <dbReference type="ARBA" id="ARBA00022729"/>
    </source>
</evidence>
<proteinExistence type="predicted"/>
<evidence type="ECO:0000256" key="1">
    <source>
        <dbReference type="ARBA" id="ARBA00004418"/>
    </source>
</evidence>
<keyword evidence="8" id="KW-0472">Membrane</keyword>
<evidence type="ECO:0000256" key="7">
    <source>
        <dbReference type="SAM" id="MobiDB-lite"/>
    </source>
</evidence>
<evidence type="ECO:0000256" key="2">
    <source>
        <dbReference type="ARBA" id="ARBA00005182"/>
    </source>
</evidence>
<accession>A0A558BCK6</accession>
<evidence type="ECO:0000256" key="6">
    <source>
        <dbReference type="ARBA" id="ARBA00022841"/>
    </source>
</evidence>
<feature type="region of interest" description="Disordered" evidence="7">
    <location>
        <begin position="107"/>
        <end position="144"/>
    </location>
</feature>
<dbReference type="EMBL" id="VJWX01000343">
    <property type="protein sequence ID" value="TVT34246.1"/>
    <property type="molecule type" value="Genomic_DNA"/>
</dbReference>
<sequence>MKVGTRSHPPGSGGLPPTPESWLPKEHNLYRPRHSLRQRTALVSAIVFFLVPALAFVVGVRPTAFENRALHGFPSLGSGWAFFTGLSAWATDQLPLRQAGVEAANGISTGVFGDPPGSGRAGTQGGPSVLGPQDQRPPTPPAENYPPLIFGSDGWIYLGADVSNKCAPTLNSAEVVRAFQRLRAAVESSGRRFELIIAPDKSTELPEHLPASYPGRDCSRAVSDQFWRDATQLGNIDLRPSLAATTARVGHPLYDPNDTHWNYEGGLTMTYALAERLQPGITASWTAKPGRVNPWPADLPPLIGKSENRHLQTYSLAPDGTADRSHYVASDFRTPLHLQQNTAEPGKGVIGGKVTLIADSFTQFASPFLAAAFQDVSIVHTETMAANPTAEATQLLADRDTVVVELAERNAAGGASPLLEESVIDQIAAVLANNPR</sequence>
<reference evidence="10 11" key="2">
    <citation type="submission" date="2019-08" db="EMBL/GenBank/DDBJ databases">
        <title>Amycolatopsis acidicola sp. nov., isolated from peat swamp forest soil.</title>
        <authorList>
            <person name="Srisuk N."/>
        </authorList>
    </citation>
    <scope>NUCLEOTIDE SEQUENCE [LARGE SCALE GENOMIC DNA]</scope>
    <source>
        <strain evidence="10 11">TBRC 6029</strain>
    </source>
</reference>
<feature type="domain" description="AlgX/AlgJ SGNH hydrolase-like" evidence="9">
    <location>
        <begin position="149"/>
        <end position="280"/>
    </location>
</feature>
<feature type="transmembrane region" description="Helical" evidence="8">
    <location>
        <begin position="41"/>
        <end position="60"/>
    </location>
</feature>
<keyword evidence="6" id="KW-0016">Alginate biosynthesis</keyword>
<comment type="pathway">
    <text evidence="2">Glycan biosynthesis; alginate biosynthesis.</text>
</comment>
<dbReference type="InterPro" id="IPR031811">
    <property type="entry name" value="ALGX/ALGJ_SGNH-like"/>
</dbReference>
<evidence type="ECO:0000313" key="10">
    <source>
        <dbReference type="EMBL" id="TVT34246.1"/>
    </source>
</evidence>
<evidence type="ECO:0000256" key="3">
    <source>
        <dbReference type="ARBA" id="ARBA00022679"/>
    </source>
</evidence>
<keyword evidence="4" id="KW-0732">Signal</keyword>
<dbReference type="AlphaFoldDB" id="A0A558BCK6"/>
<keyword evidence="5" id="KW-0574">Periplasm</keyword>
<gene>
    <name evidence="10" type="ORF">FNH05_26670</name>
</gene>
<protein>
    <recommendedName>
        <fullName evidence="9">AlgX/AlgJ SGNH hydrolase-like domain-containing protein</fullName>
    </recommendedName>
</protein>
<dbReference type="UniPathway" id="UPA00286"/>
<organism evidence="10 11">
    <name type="scientific">Amycolatopsis rhizosphaerae</name>
    <dbReference type="NCBI Taxonomy" id="2053003"/>
    <lineage>
        <taxon>Bacteria</taxon>
        <taxon>Bacillati</taxon>
        <taxon>Actinomycetota</taxon>
        <taxon>Actinomycetes</taxon>
        <taxon>Pseudonocardiales</taxon>
        <taxon>Pseudonocardiaceae</taxon>
        <taxon>Amycolatopsis</taxon>
    </lineage>
</organism>
<dbReference type="GO" id="GO:0016740">
    <property type="term" value="F:transferase activity"/>
    <property type="evidence" value="ECO:0007669"/>
    <property type="project" value="UniProtKB-KW"/>
</dbReference>
<dbReference type="Proteomes" id="UP000320011">
    <property type="component" value="Unassembled WGS sequence"/>
</dbReference>
<comment type="subcellular location">
    <subcellularLocation>
        <location evidence="1">Periplasm</location>
    </subcellularLocation>
</comment>
<evidence type="ECO:0000256" key="8">
    <source>
        <dbReference type="SAM" id="Phobius"/>
    </source>
</evidence>
<evidence type="ECO:0000313" key="11">
    <source>
        <dbReference type="Proteomes" id="UP000320011"/>
    </source>
</evidence>
<dbReference type="RefSeq" id="WP_144591464.1">
    <property type="nucleotide sequence ID" value="NZ_VJWX01000343.1"/>
</dbReference>
<dbReference type="Pfam" id="PF16822">
    <property type="entry name" value="ALGX"/>
    <property type="match status" value="1"/>
</dbReference>
<dbReference type="GO" id="GO:0042597">
    <property type="term" value="C:periplasmic space"/>
    <property type="evidence" value="ECO:0007669"/>
    <property type="project" value="UniProtKB-SubCell"/>
</dbReference>
<dbReference type="OrthoDB" id="3264206at2"/>
<dbReference type="GO" id="GO:0042121">
    <property type="term" value="P:alginic acid biosynthetic process"/>
    <property type="evidence" value="ECO:0007669"/>
    <property type="project" value="UniProtKB-UniPathway"/>
</dbReference>
<feature type="compositionally biased region" description="Pro residues" evidence="7">
    <location>
        <begin position="135"/>
        <end position="144"/>
    </location>
</feature>
<reference evidence="10 11" key="1">
    <citation type="submission" date="2019-07" db="EMBL/GenBank/DDBJ databases">
        <authorList>
            <person name="Duangmal K."/>
            <person name="Teo W.F.A."/>
        </authorList>
    </citation>
    <scope>NUCLEOTIDE SEQUENCE [LARGE SCALE GENOMIC DNA]</scope>
    <source>
        <strain evidence="10 11">TBRC 6029</strain>
    </source>
</reference>
<evidence type="ECO:0000259" key="9">
    <source>
        <dbReference type="Pfam" id="PF16822"/>
    </source>
</evidence>
<comment type="caution">
    <text evidence="10">The sequence shown here is derived from an EMBL/GenBank/DDBJ whole genome shotgun (WGS) entry which is preliminary data.</text>
</comment>
<feature type="region of interest" description="Disordered" evidence="7">
    <location>
        <begin position="1"/>
        <end position="24"/>
    </location>
</feature>
<evidence type="ECO:0000256" key="5">
    <source>
        <dbReference type="ARBA" id="ARBA00022764"/>
    </source>
</evidence>
<keyword evidence="11" id="KW-1185">Reference proteome</keyword>
<keyword evidence="8" id="KW-0812">Transmembrane</keyword>